<keyword evidence="10" id="KW-0285">Flavoprotein</keyword>
<protein>
    <recommendedName>
        <fullName evidence="8">Nitrate reductase [NADPH]</fullName>
        <ecNumber evidence="7">1.7.1.3</ecNumber>
    </recommendedName>
</protein>
<dbReference type="InterPro" id="IPR014756">
    <property type="entry name" value="Ig_E-set"/>
</dbReference>
<dbReference type="GO" id="GO:0020037">
    <property type="term" value="F:heme binding"/>
    <property type="evidence" value="ECO:0007669"/>
    <property type="project" value="TreeGrafter"/>
</dbReference>
<reference evidence="20 21" key="1">
    <citation type="submission" date="2018-06" db="EMBL/GenBank/DDBJ databases">
        <title>Fusarium incarnatum-equiseti species complex species 28.</title>
        <authorList>
            <person name="Gardiner D.M."/>
        </authorList>
    </citation>
    <scope>NUCLEOTIDE SEQUENCE [LARGE SCALE GENOMIC DNA]</scope>
    <source>
        <strain evidence="20 21">FIESC_28</strain>
    </source>
</reference>
<dbReference type="SUPFAM" id="SSF63380">
    <property type="entry name" value="Riboflavin synthase domain-like"/>
    <property type="match status" value="1"/>
</dbReference>
<evidence type="ECO:0000259" key="18">
    <source>
        <dbReference type="PROSITE" id="PS50255"/>
    </source>
</evidence>
<dbReference type="InterPro" id="IPR005066">
    <property type="entry name" value="MoCF_OxRdtse_dimer"/>
</dbReference>
<evidence type="ECO:0000256" key="4">
    <source>
        <dbReference type="ARBA" id="ARBA00003838"/>
    </source>
</evidence>
<dbReference type="PROSITE" id="PS51384">
    <property type="entry name" value="FAD_FR"/>
    <property type="match status" value="1"/>
</dbReference>
<dbReference type="GO" id="GO:0030151">
    <property type="term" value="F:molybdenum ion binding"/>
    <property type="evidence" value="ECO:0007669"/>
    <property type="project" value="InterPro"/>
</dbReference>
<dbReference type="Gene3D" id="3.90.420.10">
    <property type="entry name" value="Oxidoreductase, molybdopterin-binding domain"/>
    <property type="match status" value="1"/>
</dbReference>
<dbReference type="GO" id="GO:0050464">
    <property type="term" value="F:nitrate reductase (NADPH) activity"/>
    <property type="evidence" value="ECO:0007669"/>
    <property type="project" value="UniProtKB-EC"/>
</dbReference>
<evidence type="ECO:0000256" key="9">
    <source>
        <dbReference type="ARBA" id="ARBA00022505"/>
    </source>
</evidence>
<dbReference type="EMBL" id="QKXC01000116">
    <property type="protein sequence ID" value="RBR19175.1"/>
    <property type="molecule type" value="Genomic_DNA"/>
</dbReference>
<evidence type="ECO:0000256" key="2">
    <source>
        <dbReference type="ARBA" id="ARBA00001971"/>
    </source>
</evidence>
<dbReference type="SUPFAM" id="SSF81296">
    <property type="entry name" value="E set domains"/>
    <property type="match status" value="1"/>
</dbReference>
<dbReference type="Pfam" id="PF03404">
    <property type="entry name" value="Mo-co_dimer"/>
    <property type="match status" value="1"/>
</dbReference>
<keyword evidence="9" id="KW-0500">Molybdenum</keyword>
<dbReference type="Gene3D" id="3.40.50.80">
    <property type="entry name" value="Nucleotide-binding domain of ferredoxin-NADP reductase (FNR) module"/>
    <property type="match status" value="1"/>
</dbReference>
<organism evidence="20 21">
    <name type="scientific">Fusarium coffeatum</name>
    <dbReference type="NCBI Taxonomy" id="231269"/>
    <lineage>
        <taxon>Eukaryota</taxon>
        <taxon>Fungi</taxon>
        <taxon>Dikarya</taxon>
        <taxon>Ascomycota</taxon>
        <taxon>Pezizomycotina</taxon>
        <taxon>Sordariomycetes</taxon>
        <taxon>Hypocreomycetidae</taxon>
        <taxon>Hypocreales</taxon>
        <taxon>Nectriaceae</taxon>
        <taxon>Fusarium</taxon>
        <taxon>Fusarium incarnatum-equiseti species complex</taxon>
    </lineage>
</organism>
<dbReference type="CDD" id="cd21175">
    <property type="entry name" value="LPMO_AA9"/>
    <property type="match status" value="1"/>
</dbReference>
<feature type="compositionally biased region" description="Basic and acidic residues" evidence="16">
    <location>
        <begin position="487"/>
        <end position="542"/>
    </location>
</feature>
<dbReference type="PROSITE" id="PS50255">
    <property type="entry name" value="CYTOCHROME_B5_2"/>
    <property type="match status" value="1"/>
</dbReference>
<evidence type="ECO:0000256" key="5">
    <source>
        <dbReference type="ARBA" id="ARBA00006253"/>
    </source>
</evidence>
<dbReference type="Pfam" id="PF00175">
    <property type="entry name" value="NAD_binding_1"/>
    <property type="match status" value="1"/>
</dbReference>
<dbReference type="Pfam" id="PF00970">
    <property type="entry name" value="FAD_binding_6"/>
    <property type="match status" value="2"/>
</dbReference>
<keyword evidence="21" id="KW-1185">Reference proteome</keyword>
<evidence type="ECO:0000256" key="16">
    <source>
        <dbReference type="SAM" id="MobiDB-lite"/>
    </source>
</evidence>
<evidence type="ECO:0000256" key="13">
    <source>
        <dbReference type="ARBA" id="ARBA00023002"/>
    </source>
</evidence>
<proteinExistence type="inferred from homology"/>
<evidence type="ECO:0000256" key="17">
    <source>
        <dbReference type="SAM" id="SignalP"/>
    </source>
</evidence>
<name>A0A366RS41_9HYPO</name>
<dbReference type="SUPFAM" id="SSF52343">
    <property type="entry name" value="Ferredoxin reductase-like, C-terminal NADP-linked domain"/>
    <property type="match status" value="1"/>
</dbReference>
<evidence type="ECO:0000313" key="20">
    <source>
        <dbReference type="EMBL" id="RBR19175.1"/>
    </source>
</evidence>
<feature type="domain" description="Cytochrome b5 heme-binding" evidence="18">
    <location>
        <begin position="1036"/>
        <end position="1114"/>
    </location>
</feature>
<dbReference type="Pfam" id="PF00173">
    <property type="entry name" value="Cyt-b5"/>
    <property type="match status" value="1"/>
</dbReference>
<comment type="caution">
    <text evidence="20">The sequence shown here is derived from an EMBL/GenBank/DDBJ whole genome shotgun (WGS) entry which is preliminary data.</text>
</comment>
<dbReference type="CDD" id="cd06183">
    <property type="entry name" value="cyt_b5_reduct_like"/>
    <property type="match status" value="1"/>
</dbReference>
<comment type="subunit">
    <text evidence="6">Homodimer.</text>
</comment>
<dbReference type="GO" id="GO:0008482">
    <property type="term" value="F:sulfite oxidase activity"/>
    <property type="evidence" value="ECO:0007669"/>
    <property type="project" value="TreeGrafter"/>
</dbReference>
<dbReference type="InterPro" id="IPR036374">
    <property type="entry name" value="OxRdtase_Mopterin-bd_sf"/>
</dbReference>
<keyword evidence="11" id="KW-0479">Metal-binding</keyword>
<dbReference type="InterPro" id="IPR008335">
    <property type="entry name" value="Mopterin_OxRdtase_euk"/>
</dbReference>
<accession>A0A366RS41</accession>
<feature type="compositionally biased region" description="Low complexity" evidence="16">
    <location>
        <begin position="256"/>
        <end position="265"/>
    </location>
</feature>
<dbReference type="InterPro" id="IPR008333">
    <property type="entry name" value="Cbr1-like_FAD-bd_dom"/>
</dbReference>
<keyword evidence="14" id="KW-0534">Nitrate assimilation</keyword>
<dbReference type="GeneID" id="41995081"/>
<gene>
    <name evidence="20" type="ORF">FIESC28_05640</name>
</gene>
<keyword evidence="12" id="KW-0274">FAD</keyword>
<dbReference type="Gene3D" id="2.40.30.10">
    <property type="entry name" value="Translation factors"/>
    <property type="match status" value="1"/>
</dbReference>
<dbReference type="PRINTS" id="PR00406">
    <property type="entry name" value="CYTB5RDTASE"/>
</dbReference>
<evidence type="ECO:0000256" key="7">
    <source>
        <dbReference type="ARBA" id="ARBA00012673"/>
    </source>
</evidence>
<evidence type="ECO:0000256" key="3">
    <source>
        <dbReference type="ARBA" id="ARBA00001974"/>
    </source>
</evidence>
<dbReference type="PANTHER" id="PTHR19372">
    <property type="entry name" value="SULFITE REDUCTASE"/>
    <property type="match status" value="1"/>
</dbReference>
<evidence type="ECO:0000256" key="14">
    <source>
        <dbReference type="ARBA" id="ARBA00023063"/>
    </source>
</evidence>
<dbReference type="InterPro" id="IPR005103">
    <property type="entry name" value="AA9_LPMO"/>
</dbReference>
<dbReference type="Proteomes" id="UP000253153">
    <property type="component" value="Unassembled WGS sequence"/>
</dbReference>
<dbReference type="Pfam" id="PF03443">
    <property type="entry name" value="AA9"/>
    <property type="match status" value="1"/>
</dbReference>
<feature type="chain" id="PRO_5016902219" description="Nitrate reductase [NADPH]" evidence="17">
    <location>
        <begin position="19"/>
        <end position="1419"/>
    </location>
</feature>
<comment type="cofactor">
    <cofactor evidence="3">
        <name>FAD</name>
        <dbReference type="ChEBI" id="CHEBI:57692"/>
    </cofactor>
</comment>
<dbReference type="InterPro" id="IPR039261">
    <property type="entry name" value="FNR_nucleotide-bd"/>
</dbReference>
<dbReference type="InterPro" id="IPR001199">
    <property type="entry name" value="Cyt_B5-like_heme/steroid-bd"/>
</dbReference>
<dbReference type="SMART" id="SM01117">
    <property type="entry name" value="Cyt-b5"/>
    <property type="match status" value="1"/>
</dbReference>
<evidence type="ECO:0000256" key="1">
    <source>
        <dbReference type="ARBA" id="ARBA00001924"/>
    </source>
</evidence>
<feature type="region of interest" description="Disordered" evidence="16">
    <location>
        <begin position="255"/>
        <end position="332"/>
    </location>
</feature>
<keyword evidence="13" id="KW-0560">Oxidoreductase</keyword>
<dbReference type="SUPFAM" id="SSF56524">
    <property type="entry name" value="Oxidoreductase molybdopterin-binding domain"/>
    <property type="match status" value="1"/>
</dbReference>
<evidence type="ECO:0000256" key="6">
    <source>
        <dbReference type="ARBA" id="ARBA00011738"/>
    </source>
</evidence>
<evidence type="ECO:0000256" key="12">
    <source>
        <dbReference type="ARBA" id="ARBA00022827"/>
    </source>
</evidence>
<dbReference type="Gene3D" id="3.10.120.10">
    <property type="entry name" value="Cytochrome b5-like heme/steroid binding domain"/>
    <property type="match status" value="1"/>
</dbReference>
<dbReference type="RefSeq" id="XP_031016100.1">
    <property type="nucleotide sequence ID" value="XM_031159785.1"/>
</dbReference>
<comment type="cofactor">
    <cofactor evidence="2">
        <name>heme</name>
        <dbReference type="ChEBI" id="CHEBI:30413"/>
    </cofactor>
</comment>
<dbReference type="OrthoDB" id="432685at2759"/>
<dbReference type="SUPFAM" id="SSF55856">
    <property type="entry name" value="Cytochrome b5-like heme/steroid binding domain"/>
    <property type="match status" value="1"/>
</dbReference>
<dbReference type="PANTHER" id="PTHR19372:SF7">
    <property type="entry name" value="SULFITE OXIDASE, MITOCHONDRIAL"/>
    <property type="match status" value="1"/>
</dbReference>
<feature type="domain" description="FAD-binding FR-type" evidence="19">
    <location>
        <begin position="1147"/>
        <end position="1275"/>
    </location>
</feature>
<dbReference type="InterPro" id="IPR001433">
    <property type="entry name" value="OxRdtase_FAD/NAD-bd"/>
</dbReference>
<dbReference type="GO" id="GO:0043546">
    <property type="term" value="F:molybdopterin cofactor binding"/>
    <property type="evidence" value="ECO:0007669"/>
    <property type="project" value="TreeGrafter"/>
</dbReference>
<dbReference type="InterPro" id="IPR017938">
    <property type="entry name" value="Riboflavin_synthase-like_b-brl"/>
</dbReference>
<dbReference type="PRINTS" id="PR00407">
    <property type="entry name" value="EUMOPTERIN"/>
</dbReference>
<dbReference type="InterPro" id="IPR000572">
    <property type="entry name" value="OxRdtase_Mopterin-bd_dom"/>
</dbReference>
<feature type="signal peptide" evidence="17">
    <location>
        <begin position="1"/>
        <end position="18"/>
    </location>
</feature>
<sequence>MPTLKLLALASLVAQIAAHGHVDWIITDGVAYRGYDAPAFSWNPSSFPVAGWITAATDNGYVEPSKYSDPDIICHRAAQNARGHIAVSAGDKINLQWNTWPDSHKGPVIDYLARCPGNCQNVDKTELEFFKISAEGLIDMSINSGYWASDVLIGNGNSWTVQIPSDLASGNYVLRHEIIALHGSGQPNGAQNYPQCFNIKVTGGGDLAPEGVKGTKLYKADDPGILFNLYTTPLSYKIPGPTLVSGLPSTVRQRITSATATSSATIPGQGPTSSSSSSSSKTTTTTSSHSNSTTSSTTSSSKETTLKTTTSSRSSTSSTSEQDSEPTGDIMCGPVHGQAKYAQCGGKNYVGPTYHIPPVVIMPHNIPWTVRVQSHPGSTADEIRNEPNWTAGHQHRVGFRDRNDRLPGITHQYDEAHSEDIKQEKERYRKLKSQAKGGELVNFRDIVENQEDFHLRYPQNRSLGWRYVLNTTEDWVKNKEPWPANLKKKEDKERKGEKGQKQGKEAEHQAEGTADQEHLWKRPTDKDKHHDAYAKGKDHKETDCDETSEEDKQSKLSEKYTPAEIALLKALQHEKEYIYQLKENDGKRKSPQENRITQVSIDEQDQFSPDNWLPRSSDLIRLTGKHPMNAEPDLTRLYEAGLITPNSLHYVRNHGPVPRILWEFHELEITCEGNTKTLSMDDLKTFDAINIPVALACDGNRRKELNMIKKSKGFSWGSGATSCAYWKGPLLRDVLLANGVPETLSGKRYWVNFEGADELSEGKYATCIPFEYAMAPTNDVILAYEMNDVPLPPDHGYPVRVIIPGYVGGRNVKWLKKVWISDVENDSYYHIWDNRVLPAFVTEKDGPFAETLFHHPDTACNEQNLNSVIVKPAQGETISLDKAKKGESYRIEGYAYDGGGHEVQRVEVSLDDGQTWLYCIRKFPDYPIRHGNKFWTWLHWHVDVELSHLVRAKSILCRCFNVFKNTQPREPSWNVMGMMNNCWYMVYPEIIETEDSETAAILFRHPVEPGTKDGGWMKPSVENRIAEVKQQAGTPQKEFTREEIEKHNTQDDCWLVVDNKVYDVTSVLDWHPGGAAAILGHAGKVHQQTSDEFASIHDDYAYKKLKECALGVVTEKAANFIKQTAEAAAKEASESSNKDKDLALEKHRWIPVKLIERNDISEDTRSYTFQLPEGKSVLGLGTCQHVQVGFHMLDRMLIRSYTPTKPLLPASEDDETMVNGNDDGLRDGNGTFELTVKTYFPDENQPGGALSNILDCMPIGEEVELRGPTGEISYHGNGKFTIEGQERHFEEVSLVLGGSGITPGYSLIARILLSNGDKTKIKVVDANKTEADILLKKELDEFEKTSNGQLKITHVLSHPDDGWTGKSGHVNEDIIKECLFEPSERSAVFLCGPPGMIQKAALPALKDWGYLDDENMFGF</sequence>
<keyword evidence="17" id="KW-0732">Signal</keyword>
<dbReference type="InterPro" id="IPR036400">
    <property type="entry name" value="Cyt_B5-like_heme/steroid_sf"/>
</dbReference>
<evidence type="ECO:0000256" key="11">
    <source>
        <dbReference type="ARBA" id="ARBA00022723"/>
    </source>
</evidence>
<dbReference type="Gene3D" id="2.70.50.70">
    <property type="match status" value="1"/>
</dbReference>
<comment type="catalytic activity">
    <reaction evidence="15">
        <text>nitrite + NADP(+) + H2O = nitrate + NADPH + H(+)</text>
        <dbReference type="Rhea" id="RHEA:19061"/>
        <dbReference type="ChEBI" id="CHEBI:15377"/>
        <dbReference type="ChEBI" id="CHEBI:15378"/>
        <dbReference type="ChEBI" id="CHEBI:16301"/>
        <dbReference type="ChEBI" id="CHEBI:17632"/>
        <dbReference type="ChEBI" id="CHEBI:57783"/>
        <dbReference type="ChEBI" id="CHEBI:58349"/>
        <dbReference type="EC" id="1.7.1.3"/>
    </reaction>
</comment>
<feature type="region of interest" description="Disordered" evidence="16">
    <location>
        <begin position="480"/>
        <end position="558"/>
    </location>
</feature>
<evidence type="ECO:0000256" key="15">
    <source>
        <dbReference type="ARBA" id="ARBA00049155"/>
    </source>
</evidence>
<dbReference type="GO" id="GO:0006790">
    <property type="term" value="P:sulfur compound metabolic process"/>
    <property type="evidence" value="ECO:0007669"/>
    <property type="project" value="TreeGrafter"/>
</dbReference>
<dbReference type="InterPro" id="IPR017927">
    <property type="entry name" value="FAD-bd_FR_type"/>
</dbReference>
<comment type="cofactor">
    <cofactor evidence="1">
        <name>Mo-molybdopterin</name>
        <dbReference type="ChEBI" id="CHEBI:71302"/>
    </cofactor>
</comment>
<comment type="similarity">
    <text evidence="5">Belongs to the nitrate reductase family.</text>
</comment>
<evidence type="ECO:0000256" key="8">
    <source>
        <dbReference type="ARBA" id="ARBA00015499"/>
    </source>
</evidence>
<dbReference type="EC" id="1.7.1.3" evidence="7"/>
<evidence type="ECO:0000313" key="21">
    <source>
        <dbReference type="Proteomes" id="UP000253153"/>
    </source>
</evidence>
<feature type="compositionally biased region" description="Low complexity" evidence="16">
    <location>
        <begin position="272"/>
        <end position="320"/>
    </location>
</feature>
<comment type="function">
    <text evidence="4">Nitrate reductase is a key enzyme involved in the first step of nitrate assimilation in plants, fungi and bacteria.</text>
</comment>
<dbReference type="GO" id="GO:0042128">
    <property type="term" value="P:nitrate assimilation"/>
    <property type="evidence" value="ECO:0007669"/>
    <property type="project" value="UniProtKB-KW"/>
</dbReference>
<dbReference type="Gene3D" id="2.60.40.650">
    <property type="match status" value="1"/>
</dbReference>
<evidence type="ECO:0000256" key="10">
    <source>
        <dbReference type="ARBA" id="ARBA00022630"/>
    </source>
</evidence>
<evidence type="ECO:0000259" key="19">
    <source>
        <dbReference type="PROSITE" id="PS51384"/>
    </source>
</evidence>
<dbReference type="Pfam" id="PF00174">
    <property type="entry name" value="Oxidored_molyb"/>
    <property type="match status" value="1"/>
</dbReference>